<evidence type="ECO:0000256" key="4">
    <source>
        <dbReference type="ARBA" id="ARBA00022795"/>
    </source>
</evidence>
<dbReference type="Proteomes" id="UP000431451">
    <property type="component" value="Unassembled WGS sequence"/>
</dbReference>
<dbReference type="GO" id="GO:0044780">
    <property type="term" value="P:bacterial-type flagellum assembly"/>
    <property type="evidence" value="ECO:0007669"/>
    <property type="project" value="InterPro"/>
</dbReference>
<evidence type="ECO:0000313" key="6">
    <source>
        <dbReference type="EMBL" id="CAG9705204.1"/>
    </source>
</evidence>
<keyword evidence="3" id="KW-0963">Cytoplasm</keyword>
<comment type="similarity">
    <text evidence="2">Belongs to the FliS family.</text>
</comment>
<dbReference type="Gene3D" id="1.20.120.340">
    <property type="entry name" value="Flagellar protein FliS"/>
    <property type="match status" value="1"/>
</dbReference>
<keyword evidence="5" id="KW-0143">Chaperone</keyword>
<dbReference type="EMBL" id="UWJD01000002">
    <property type="protein sequence ID" value="VCT85592.1"/>
    <property type="molecule type" value="Genomic_DNA"/>
</dbReference>
<dbReference type="Proteomes" id="UP000789738">
    <property type="component" value="Unassembled WGS sequence"/>
</dbReference>
<proteinExistence type="inferred from homology"/>
<dbReference type="CDD" id="cd16098">
    <property type="entry name" value="FliS"/>
    <property type="match status" value="1"/>
</dbReference>
<dbReference type="InterPro" id="IPR036584">
    <property type="entry name" value="FliS_sf"/>
</dbReference>
<dbReference type="InterPro" id="IPR003713">
    <property type="entry name" value="FliS"/>
</dbReference>
<evidence type="ECO:0000256" key="5">
    <source>
        <dbReference type="ARBA" id="ARBA00023186"/>
    </source>
</evidence>
<evidence type="ECO:0000313" key="8">
    <source>
        <dbReference type="Proteomes" id="UP000431451"/>
    </source>
</evidence>
<dbReference type="Pfam" id="PF02561">
    <property type="entry name" value="FliS"/>
    <property type="match status" value="1"/>
</dbReference>
<dbReference type="NCBIfam" id="TIGR00208">
    <property type="entry name" value="fliS"/>
    <property type="match status" value="1"/>
</dbReference>
<dbReference type="GO" id="GO:0071973">
    <property type="term" value="P:bacterial-type flagellum-dependent cell motility"/>
    <property type="evidence" value="ECO:0007669"/>
    <property type="project" value="TreeGrafter"/>
</dbReference>
<dbReference type="PIRSF" id="PIRSF039090">
    <property type="entry name" value="Flis"/>
    <property type="match status" value="1"/>
</dbReference>
<comment type="subcellular location">
    <subcellularLocation>
        <location evidence="1">Cytoplasm</location>
        <location evidence="1">Cytosol</location>
    </subcellularLocation>
</comment>
<dbReference type="EMBL" id="CAKJVE010000004">
    <property type="protein sequence ID" value="CAG9705204.1"/>
    <property type="molecule type" value="Genomic_DNA"/>
</dbReference>
<evidence type="ECO:0000256" key="1">
    <source>
        <dbReference type="ARBA" id="ARBA00004514"/>
    </source>
</evidence>
<gene>
    <name evidence="7" type="primary">fliS</name>
    <name evidence="6" type="ORF">CNEO_41707</name>
    <name evidence="7" type="ORF">CNEONATNEC25_03195</name>
</gene>
<reference evidence="7 8" key="1">
    <citation type="submission" date="2018-06" db="EMBL/GenBank/DDBJ databases">
        <authorList>
            <consortium name="IHU Genomes"/>
        </authorList>
    </citation>
    <scope>NUCLEOTIDE SEQUENCE [LARGE SCALE GENOMIC DNA]</scope>
    <source>
        <strain evidence="7 8">NEC25</strain>
    </source>
</reference>
<name>A0A650MHT9_9CLOT</name>
<dbReference type="RefSeq" id="WP_125147437.1">
    <property type="nucleotide sequence ID" value="NZ_CAKJVD010000009.1"/>
</dbReference>
<reference evidence="6" key="2">
    <citation type="submission" date="2021-10" db="EMBL/GenBank/DDBJ databases">
        <authorList>
            <person name="Mesa V."/>
        </authorList>
    </citation>
    <scope>NUCLEOTIDE SEQUENCE</scope>
    <source>
        <strain evidence="6">CC3_PB</strain>
    </source>
</reference>
<keyword evidence="4" id="KW-1005">Bacterial flagellum biogenesis</keyword>
<keyword evidence="7" id="KW-0966">Cell projection</keyword>
<evidence type="ECO:0000256" key="3">
    <source>
        <dbReference type="ARBA" id="ARBA00022490"/>
    </source>
</evidence>
<protein>
    <submittedName>
        <fullName evidence="6">Flagellar export chaperone protein</fullName>
    </submittedName>
    <submittedName>
        <fullName evidence="7">Flagellar protein FliS</fullName>
    </submittedName>
</protein>
<organism evidence="7 8">
    <name type="scientific">Clostridium neonatale</name>
    <dbReference type="NCBI Taxonomy" id="137838"/>
    <lineage>
        <taxon>Bacteria</taxon>
        <taxon>Bacillati</taxon>
        <taxon>Bacillota</taxon>
        <taxon>Clostridia</taxon>
        <taxon>Eubacteriales</taxon>
        <taxon>Clostridiaceae</taxon>
        <taxon>Clostridium</taxon>
    </lineage>
</organism>
<sequence>MYPNAYNVYKNNSVNYASKDQLLLMLVDGAVKFAKISRQAIIDKDIKKAHTNLMKTQEIFIELMVSLDMEKAEWTNDLMQIYAFIKDKLVEANMKKDIKIMDEILPLIEEVRDLWYETDKRAKHQ</sequence>
<dbReference type="GO" id="GO:0005829">
    <property type="term" value="C:cytosol"/>
    <property type="evidence" value="ECO:0007669"/>
    <property type="project" value="UniProtKB-SubCell"/>
</dbReference>
<dbReference type="AlphaFoldDB" id="A0A650MHT9"/>
<evidence type="ECO:0000313" key="7">
    <source>
        <dbReference type="EMBL" id="VCT85592.1"/>
    </source>
</evidence>
<accession>A0A650MHT9</accession>
<dbReference type="SUPFAM" id="SSF101116">
    <property type="entry name" value="Flagellar export chaperone FliS"/>
    <property type="match status" value="1"/>
</dbReference>
<keyword evidence="7" id="KW-0282">Flagellum</keyword>
<dbReference type="PANTHER" id="PTHR34773">
    <property type="entry name" value="FLAGELLAR SECRETION CHAPERONE FLIS"/>
    <property type="match status" value="1"/>
</dbReference>
<dbReference type="PANTHER" id="PTHR34773:SF1">
    <property type="entry name" value="FLAGELLAR SECRETION CHAPERONE FLIS"/>
    <property type="match status" value="1"/>
</dbReference>
<evidence type="ECO:0000256" key="2">
    <source>
        <dbReference type="ARBA" id="ARBA00008787"/>
    </source>
</evidence>
<keyword evidence="7" id="KW-0969">Cilium</keyword>